<dbReference type="InterPro" id="IPR055460">
    <property type="entry name" value="IFT52_central"/>
</dbReference>
<keyword evidence="4" id="KW-0966">Cell projection</keyword>
<dbReference type="GO" id="GO:0005814">
    <property type="term" value="C:centriole"/>
    <property type="evidence" value="ECO:0007669"/>
    <property type="project" value="TreeGrafter"/>
</dbReference>
<keyword evidence="4" id="KW-0282">Flagellum</keyword>
<dbReference type="Proteomes" id="UP000055024">
    <property type="component" value="Unassembled WGS sequence"/>
</dbReference>
<dbReference type="STRING" id="268475.A0A0V1H7B1"/>
<evidence type="ECO:0000259" key="2">
    <source>
        <dbReference type="Pfam" id="PF23352"/>
    </source>
</evidence>
<dbReference type="EMBL" id="JYDP01000126">
    <property type="protein sequence ID" value="KRZ06068.1"/>
    <property type="molecule type" value="Genomic_DNA"/>
</dbReference>
<dbReference type="AlphaFoldDB" id="A0A0V1H7B1"/>
<dbReference type="CDD" id="cd23683">
    <property type="entry name" value="IFT52_CTD"/>
    <property type="match status" value="1"/>
</dbReference>
<dbReference type="OrthoDB" id="10259368at2759"/>
<evidence type="ECO:0000259" key="3">
    <source>
        <dbReference type="Pfam" id="PF23355"/>
    </source>
</evidence>
<name>A0A0V1H7B1_9BILA</name>
<dbReference type="GO" id="GO:0030992">
    <property type="term" value="C:intraciliary transport particle B"/>
    <property type="evidence" value="ECO:0007669"/>
    <property type="project" value="TreeGrafter"/>
</dbReference>
<dbReference type="GO" id="GO:0005929">
    <property type="term" value="C:cilium"/>
    <property type="evidence" value="ECO:0007669"/>
    <property type="project" value="TreeGrafter"/>
</dbReference>
<dbReference type="GO" id="GO:0042073">
    <property type="term" value="P:intraciliary transport"/>
    <property type="evidence" value="ECO:0007669"/>
    <property type="project" value="TreeGrafter"/>
</dbReference>
<dbReference type="PANTHER" id="PTHR12969">
    <property type="entry name" value="NGD5/OSM-6/IFT52"/>
    <property type="match status" value="1"/>
</dbReference>
<dbReference type="InterPro" id="IPR055458">
    <property type="entry name" value="IFT52_GIFT"/>
</dbReference>
<keyword evidence="5" id="KW-1185">Reference proteome</keyword>
<dbReference type="InterPro" id="IPR039975">
    <property type="entry name" value="IFT52"/>
</dbReference>
<gene>
    <name evidence="4" type="primary">Ift52</name>
    <name evidence="4" type="ORF">T11_11611</name>
</gene>
<protein>
    <submittedName>
        <fullName evidence="4">Intraflagellar transport protein 52-like protein</fullName>
    </submittedName>
</protein>
<dbReference type="Pfam" id="PF23352">
    <property type="entry name" value="IFT52_central"/>
    <property type="match status" value="1"/>
</dbReference>
<dbReference type="Pfam" id="PF23355">
    <property type="entry name" value="IFT52_GIFT"/>
    <property type="match status" value="1"/>
</dbReference>
<proteinExistence type="predicted"/>
<dbReference type="Gene3D" id="6.10.250.2800">
    <property type="match status" value="1"/>
</dbReference>
<sequence>MKAEVWTFPDMSGLVDQSGPSVWNRGTGAAVDQLPGRSAFFPFTLIRYHYCYGVEPHKRKQPCTEPADPQIKLFFQFQTMSANQRSVILFDERGGPEFSAQTIGYKNFIERLKRNWQMKSYKAQVTYDRITQANIYIIANANRQFTKEEIEALDQFMNNGKNLLLLSSGGDASDDSQISINQLAEHYGIIINNDSVIRNQFYKYFHPKEAYISDGVVNKIVTTAAGVVTSDNEHIRKQLLKIVYPYGSTLTVQENIATPLLSSGFICYPQNRPICAIFHSKSSNGKVIVLGSQQIFSDSYLDKEDNSKLLTALLNILSSEELSLEKSSVEDAEISPYHYVPDHLALSKQLKCCFQEAEANIAVKSINKLFESSLYSITSSLWTRILKAYAQLEVKHEPLTLIVPHFEQPLPPLQPSANLELFDLQEEFSTERDRLVQASQKYSEDQLENFINDCAECLGIVKHLPAENRTAKHVLQYVFRQLAEFKKLNPESETD</sequence>
<dbReference type="InterPro" id="IPR048643">
    <property type="entry name" value="Itf52_C"/>
</dbReference>
<keyword evidence="4" id="KW-0969">Cilium</keyword>
<dbReference type="GO" id="GO:0060271">
    <property type="term" value="P:cilium assembly"/>
    <property type="evidence" value="ECO:0007669"/>
    <property type="project" value="TreeGrafter"/>
</dbReference>
<evidence type="ECO:0000313" key="5">
    <source>
        <dbReference type="Proteomes" id="UP000055024"/>
    </source>
</evidence>
<evidence type="ECO:0000313" key="4">
    <source>
        <dbReference type="EMBL" id="KRZ06068.1"/>
    </source>
</evidence>
<evidence type="ECO:0000259" key="1">
    <source>
        <dbReference type="Pfam" id="PF21178"/>
    </source>
</evidence>
<accession>A0A0V1H7B1</accession>
<comment type="caution">
    <text evidence="4">The sequence shown here is derived from an EMBL/GenBank/DDBJ whole genome shotgun (WGS) entry which is preliminary data.</text>
</comment>
<feature type="domain" description="IFT52 central" evidence="2">
    <location>
        <begin position="346"/>
        <end position="416"/>
    </location>
</feature>
<dbReference type="Pfam" id="PF21178">
    <property type="entry name" value="Itf52_C"/>
    <property type="match status" value="1"/>
</dbReference>
<dbReference type="PANTHER" id="PTHR12969:SF7">
    <property type="entry name" value="INTRAFLAGELLAR TRANSPORT PROTEIN 52 HOMOLOG"/>
    <property type="match status" value="1"/>
</dbReference>
<feature type="domain" description="Intraflagellar transport protein 52 C-terminal" evidence="1">
    <location>
        <begin position="428"/>
        <end position="479"/>
    </location>
</feature>
<organism evidence="4 5">
    <name type="scientific">Trichinella zimbabwensis</name>
    <dbReference type="NCBI Taxonomy" id="268475"/>
    <lineage>
        <taxon>Eukaryota</taxon>
        <taxon>Metazoa</taxon>
        <taxon>Ecdysozoa</taxon>
        <taxon>Nematoda</taxon>
        <taxon>Enoplea</taxon>
        <taxon>Dorylaimia</taxon>
        <taxon>Trichinellida</taxon>
        <taxon>Trichinellidae</taxon>
        <taxon>Trichinella</taxon>
    </lineage>
</organism>
<reference evidence="4 5" key="1">
    <citation type="submission" date="2015-01" db="EMBL/GenBank/DDBJ databases">
        <title>Evolution of Trichinella species and genotypes.</title>
        <authorList>
            <person name="Korhonen P.K."/>
            <person name="Edoardo P."/>
            <person name="Giuseppe L.R."/>
            <person name="Gasser R.B."/>
        </authorList>
    </citation>
    <scope>NUCLEOTIDE SEQUENCE [LARGE SCALE GENOMIC DNA]</scope>
    <source>
        <strain evidence="4">ISS1029</strain>
    </source>
</reference>
<feature type="domain" description="IFT52 GIFT" evidence="3">
    <location>
        <begin position="88"/>
        <end position="327"/>
    </location>
</feature>